<proteinExistence type="predicted"/>
<organism evidence="2 3">
    <name type="scientific">Alkalihalophilus lindianensis</name>
    <dbReference type="NCBI Taxonomy" id="1630542"/>
    <lineage>
        <taxon>Bacteria</taxon>
        <taxon>Bacillati</taxon>
        <taxon>Bacillota</taxon>
        <taxon>Bacilli</taxon>
        <taxon>Bacillales</taxon>
        <taxon>Bacillaceae</taxon>
        <taxon>Alkalihalophilus</taxon>
    </lineage>
</organism>
<dbReference type="EMBL" id="JAWJBA010000133">
    <property type="protein sequence ID" value="MDV2686958.1"/>
    <property type="molecule type" value="Genomic_DNA"/>
</dbReference>
<sequence length="108" mass="12707">DQFKLNWSLNPGAHSNRFLHELYNQNMNLFLLPAEIGLPVPHSLFFQTSTIVWQTYLFLDVLADKNPGDMVTLNEIRSQNKRRIKRKELSIRRMPQLEKVNDMVPVND</sequence>
<evidence type="ECO:0000313" key="3">
    <source>
        <dbReference type="Proteomes" id="UP001287282"/>
    </source>
</evidence>
<evidence type="ECO:0000313" key="2">
    <source>
        <dbReference type="EMBL" id="MDV2686958.1"/>
    </source>
</evidence>
<feature type="non-terminal residue" evidence="2">
    <location>
        <position position="108"/>
    </location>
</feature>
<accession>A0ABU3XHX8</accession>
<dbReference type="InterPro" id="IPR057252">
    <property type="entry name" value="CoiA_C"/>
</dbReference>
<keyword evidence="3" id="KW-1185">Reference proteome</keyword>
<feature type="non-terminal residue" evidence="2">
    <location>
        <position position="1"/>
    </location>
</feature>
<protein>
    <submittedName>
        <fullName evidence="2">Competence protein CoiA</fullName>
    </submittedName>
</protein>
<name>A0ABU3XHX8_9BACI</name>
<feature type="domain" description="Competence protein CoiA C-terminal" evidence="1">
    <location>
        <begin position="11"/>
        <end position="94"/>
    </location>
</feature>
<dbReference type="Pfam" id="PF25166">
    <property type="entry name" value="CoiA_C"/>
    <property type="match status" value="1"/>
</dbReference>
<comment type="caution">
    <text evidence="2">The sequence shown here is derived from an EMBL/GenBank/DDBJ whole genome shotgun (WGS) entry which is preliminary data.</text>
</comment>
<evidence type="ECO:0000259" key="1">
    <source>
        <dbReference type="Pfam" id="PF25166"/>
    </source>
</evidence>
<dbReference type="Proteomes" id="UP001287282">
    <property type="component" value="Unassembled WGS sequence"/>
</dbReference>
<gene>
    <name evidence="2" type="ORF">RYX56_21645</name>
</gene>
<reference evidence="2 3" key="1">
    <citation type="submission" date="2023-10" db="EMBL/GenBank/DDBJ databases">
        <title>Screening of Alkalihalobacillus lindianensis BZ-TG-R113 and Its Alleviation of Salt Stress on Rapeseed Growth.</title>
        <authorList>
            <person name="Zhao B."/>
            <person name="Guo T."/>
        </authorList>
    </citation>
    <scope>NUCLEOTIDE SEQUENCE [LARGE SCALE GENOMIC DNA]</scope>
    <source>
        <strain evidence="2 3">BZ-TG-R113</strain>
    </source>
</reference>